<feature type="compositionally biased region" description="Low complexity" evidence="1">
    <location>
        <begin position="32"/>
        <end position="51"/>
    </location>
</feature>
<gene>
    <name evidence="2" type="ORF">MPL1032_230059</name>
</gene>
<reference evidence="3" key="1">
    <citation type="submission" date="2014-08" db="EMBL/GenBank/DDBJ databases">
        <authorList>
            <person name="Edwards T."/>
        </authorList>
    </citation>
    <scope>NUCLEOTIDE SEQUENCE [LARGE SCALE GENOMIC DNA]</scope>
</reference>
<name>A0A0K2VZ89_MESPL</name>
<dbReference type="AlphaFoldDB" id="A0A0K2VZ89"/>
<protein>
    <submittedName>
        <fullName evidence="2">Uncharacterized protein</fullName>
    </submittedName>
</protein>
<feature type="region of interest" description="Disordered" evidence="1">
    <location>
        <begin position="28"/>
        <end position="51"/>
    </location>
</feature>
<evidence type="ECO:0000313" key="3">
    <source>
        <dbReference type="Proteomes" id="UP000182888"/>
    </source>
</evidence>
<dbReference type="Proteomes" id="UP000182888">
    <property type="component" value="Unassembled WGS sequence"/>
</dbReference>
<organism evidence="2 3">
    <name type="scientific">Mesorhizobium plurifarium</name>
    <dbReference type="NCBI Taxonomy" id="69974"/>
    <lineage>
        <taxon>Bacteria</taxon>
        <taxon>Pseudomonadati</taxon>
        <taxon>Pseudomonadota</taxon>
        <taxon>Alphaproteobacteria</taxon>
        <taxon>Hyphomicrobiales</taxon>
        <taxon>Phyllobacteriaceae</taxon>
        <taxon>Mesorhizobium</taxon>
    </lineage>
</organism>
<accession>A0A0K2VZ89</accession>
<evidence type="ECO:0000256" key="1">
    <source>
        <dbReference type="SAM" id="MobiDB-lite"/>
    </source>
</evidence>
<dbReference type="EMBL" id="CCND01000016">
    <property type="protein sequence ID" value="CDX57873.1"/>
    <property type="molecule type" value="Genomic_DNA"/>
</dbReference>
<proteinExistence type="predicted"/>
<sequence length="364" mass="39017">MPRKTASGPMPISGMKLMQIIMLEPTSRLPQSASGTTKSSRTTASTTRSGAASIQAILRPVEAPGTDSARISAKALAASTSVNTNFDMKRIVCMAGMMSGRGPMVAKKTTAAIATATPTASHQALPSGIALSRASASSALMRSSVLMSLSSKPFGDRGETAMQRDAHRRLADPELARRLADRMAVDRDRRHHRALRRRQPVERPVDVALAHRFRLRLREGFGDLVDLDLDTPSAPAESVDQLEAGNCVDPRQDRRILAPGVSFDVNCQQGFLHDILGVDPALYDLAPDKAANESGNPVQKVGIRPFIARDRSPEQPGELGLVLAGHRVHSPDFRASALVCYVAGEIMSKPNCRKITKVCGAATD</sequence>
<evidence type="ECO:0000313" key="2">
    <source>
        <dbReference type="EMBL" id="CDX57873.1"/>
    </source>
</evidence>